<dbReference type="AlphaFoldDB" id="A0A7W6CVE0"/>
<dbReference type="NCBIfam" id="TIGR03359">
    <property type="entry name" value="VI_chp_6"/>
    <property type="match status" value="1"/>
</dbReference>
<dbReference type="EMBL" id="JACIDR010000001">
    <property type="protein sequence ID" value="MBB3971798.1"/>
    <property type="molecule type" value="Genomic_DNA"/>
</dbReference>
<protein>
    <submittedName>
        <fullName evidence="1">Type VI secretion system protein ImpG</fullName>
    </submittedName>
</protein>
<name>A0A7W6CVE0_9HYPH</name>
<dbReference type="InterPro" id="IPR010272">
    <property type="entry name" value="T6SS_TssF"/>
</dbReference>
<organism evidence="1 2">
    <name type="scientific">Hansschlegelia beijingensis</name>
    <dbReference type="NCBI Taxonomy" id="1133344"/>
    <lineage>
        <taxon>Bacteria</taxon>
        <taxon>Pseudomonadati</taxon>
        <taxon>Pseudomonadota</taxon>
        <taxon>Alphaproteobacteria</taxon>
        <taxon>Hyphomicrobiales</taxon>
        <taxon>Methylopilaceae</taxon>
        <taxon>Hansschlegelia</taxon>
    </lineage>
</organism>
<dbReference type="PIRSF" id="PIRSF028304">
    <property type="entry name" value="UCP028304"/>
    <property type="match status" value="1"/>
</dbReference>
<dbReference type="PANTHER" id="PTHR35370:SF1">
    <property type="entry name" value="TYPE VI SECRETION SYSTEM COMPONENT TSSF1"/>
    <property type="match status" value="1"/>
</dbReference>
<dbReference type="RefSeq" id="WP_183393644.1">
    <property type="nucleotide sequence ID" value="NZ_JACIDR010000001.1"/>
</dbReference>
<accession>A0A7W6CVE0</accession>
<comment type="caution">
    <text evidence="1">The sequence shown here is derived from an EMBL/GenBank/DDBJ whole genome shotgun (WGS) entry which is preliminary data.</text>
</comment>
<dbReference type="PANTHER" id="PTHR35370">
    <property type="entry name" value="CYTOPLASMIC PROTEIN-RELATED-RELATED"/>
    <property type="match status" value="1"/>
</dbReference>
<reference evidence="1 2" key="1">
    <citation type="submission" date="2020-08" db="EMBL/GenBank/DDBJ databases">
        <title>Genomic Encyclopedia of Type Strains, Phase IV (KMG-IV): sequencing the most valuable type-strain genomes for metagenomic binning, comparative biology and taxonomic classification.</title>
        <authorList>
            <person name="Goeker M."/>
        </authorList>
    </citation>
    <scope>NUCLEOTIDE SEQUENCE [LARGE SCALE GENOMIC DNA]</scope>
    <source>
        <strain evidence="1 2">DSM 25481</strain>
    </source>
</reference>
<proteinExistence type="predicted"/>
<gene>
    <name evidence="1" type="ORF">GGR24_000431</name>
</gene>
<keyword evidence="2" id="KW-1185">Reference proteome</keyword>
<dbReference type="Pfam" id="PF05947">
    <property type="entry name" value="T6SS_TssF"/>
    <property type="match status" value="1"/>
</dbReference>
<evidence type="ECO:0000313" key="1">
    <source>
        <dbReference type="EMBL" id="MBB3971798.1"/>
    </source>
</evidence>
<dbReference type="Proteomes" id="UP000528964">
    <property type="component" value="Unassembled WGS sequence"/>
</dbReference>
<evidence type="ECO:0000313" key="2">
    <source>
        <dbReference type="Proteomes" id="UP000528964"/>
    </source>
</evidence>
<sequence length="607" mass="66142">MDDALLFSYNRELEALRGLAREFADAHPKIAGRLRLSGDKVDDPHVERLLEGVAFLTARTHQRLDDELPELTDALLGVLYPNYLRPTPSAAIAQFGCKPDLRVPVVVPAGTMLETEPVAGEPIRYRTVYPATLWPIEVESARLSGLPLTAPANPAAPGARASLRVVLRLTDPEATFAELETDELRFFLRGPSEQTLPLYELLCAHTVGLALADGPNDDRPTLLPAASLRPVGFAPEEALCPWPARSFSGFRLLTEYFALPEKFLFVDIAGLGARTLVQDSGRLELFIYFDQAAPALERSVRAETLALGCTPIVNLFPRRCEPVEVDGARVEYPLVPDYQSPRAYEVWSVEQVREIADDGSSAPLLPFYRNVGALHAGEAPAGFYATARRDSPGAAGGSEVLLAPFYPELDVNRPADKVLSVDALCTNRELPAQLPFGGDQPRLFAQDGLSSVSRIACLTAPTPSWRPPLHEPRSWRLISHLSLGHLSIVGGQEAAGTLREALRLYDVRDTAETRAAIAALVDVRSSDATARVPGARRGSFCRGLDVTLTFEKDAWESGGLFLLATVLERFLALHATVNSFVRTEVMLRGRPGPVVRYPPRAGAQALL</sequence>